<keyword evidence="1" id="KW-0472">Membrane</keyword>
<keyword evidence="1" id="KW-0812">Transmembrane</keyword>
<proteinExistence type="predicted"/>
<dbReference type="RefSeq" id="WP_160919220.1">
    <property type="nucleotide sequence ID" value="NZ_JAIVAE010000002.1"/>
</dbReference>
<reference evidence="2 3" key="1">
    <citation type="submission" date="2019-11" db="EMBL/GenBank/DDBJ databases">
        <title>Genome sequences of 17 halophilic strains isolated from different environments.</title>
        <authorList>
            <person name="Furrow R.E."/>
        </authorList>
    </citation>
    <scope>NUCLEOTIDE SEQUENCE [LARGE SCALE GENOMIC DNA]</scope>
    <source>
        <strain evidence="2 3">22506_14_FS</strain>
    </source>
</reference>
<keyword evidence="1" id="KW-1133">Transmembrane helix</keyword>
<feature type="transmembrane region" description="Helical" evidence="1">
    <location>
        <begin position="27"/>
        <end position="46"/>
    </location>
</feature>
<name>A0A845EYR0_9BACL</name>
<accession>A0A845EYR0</accession>
<dbReference type="Pfam" id="PF14036">
    <property type="entry name" value="YlaH"/>
    <property type="match status" value="1"/>
</dbReference>
<organism evidence="2 3">
    <name type="scientific">Guptibacillus hwajinpoensis</name>
    <dbReference type="NCBI Taxonomy" id="208199"/>
    <lineage>
        <taxon>Bacteria</taxon>
        <taxon>Bacillati</taxon>
        <taxon>Bacillota</taxon>
        <taxon>Bacilli</taxon>
        <taxon>Bacillales</taxon>
        <taxon>Guptibacillaceae</taxon>
        <taxon>Guptibacillus</taxon>
    </lineage>
</organism>
<feature type="transmembrane region" description="Helical" evidence="1">
    <location>
        <begin position="58"/>
        <end position="77"/>
    </location>
</feature>
<dbReference type="EMBL" id="WMEY01000003">
    <property type="protein sequence ID" value="MYL63636.1"/>
    <property type="molecule type" value="Genomic_DNA"/>
</dbReference>
<gene>
    <name evidence="2" type="ORF">GLW07_09760</name>
</gene>
<sequence length="106" mass="11762">MNTEPTIQSEDLSFFAKLVGIEDNMTMGFYLLYAIIVILCIVVYRLGFAKKLPILKNVIVYAVLVIGCFPLTFFGIGLPVAEGLVASAVVLIIYKMRLNQSKKKEA</sequence>
<comment type="caution">
    <text evidence="2">The sequence shown here is derived from an EMBL/GenBank/DDBJ whole genome shotgun (WGS) entry which is preliminary data.</text>
</comment>
<evidence type="ECO:0000313" key="2">
    <source>
        <dbReference type="EMBL" id="MYL63636.1"/>
    </source>
</evidence>
<dbReference type="Proteomes" id="UP000447833">
    <property type="component" value="Unassembled WGS sequence"/>
</dbReference>
<evidence type="ECO:0000256" key="1">
    <source>
        <dbReference type="SAM" id="Phobius"/>
    </source>
</evidence>
<evidence type="ECO:0008006" key="4">
    <source>
        <dbReference type="Google" id="ProtNLM"/>
    </source>
</evidence>
<protein>
    <recommendedName>
        <fullName evidence="4">YlaH-like protein</fullName>
    </recommendedName>
</protein>
<dbReference type="InterPro" id="IPR025620">
    <property type="entry name" value="YlaH"/>
</dbReference>
<dbReference type="AlphaFoldDB" id="A0A845EYR0"/>
<evidence type="ECO:0000313" key="3">
    <source>
        <dbReference type="Proteomes" id="UP000447833"/>
    </source>
</evidence>